<dbReference type="Proteomes" id="UP000641646">
    <property type="component" value="Unassembled WGS sequence"/>
</dbReference>
<feature type="region of interest" description="Disordered" evidence="1">
    <location>
        <begin position="105"/>
        <end position="132"/>
    </location>
</feature>
<protein>
    <submittedName>
        <fullName evidence="2">Uncharacterized protein</fullName>
    </submittedName>
</protein>
<dbReference type="RefSeq" id="WP_190463000.1">
    <property type="nucleotide sequence ID" value="NZ_JACJPW010000010.1"/>
</dbReference>
<evidence type="ECO:0000256" key="1">
    <source>
        <dbReference type="SAM" id="MobiDB-lite"/>
    </source>
</evidence>
<comment type="caution">
    <text evidence="2">The sequence shown here is derived from an EMBL/GenBank/DDBJ whole genome shotgun (WGS) entry which is preliminary data.</text>
</comment>
<proteinExistence type="predicted"/>
<gene>
    <name evidence="2" type="ORF">H6G03_05780</name>
</gene>
<accession>A0A926VB44</accession>
<sequence length="132" mass="15553">MPKTYVAEFAEYWLERKKPFTPSSREGENYLVSDCITFIKIVLSAKFKSAGVEFKYSNSALKHWMYSGAPDWAIVMLKEIDIVWKREWEKERYRYPENGDFPPRGISTRASYGNSTETKKAGSNLYQNRTRW</sequence>
<organism evidence="2 3">
    <name type="scientific">Aerosakkonema funiforme FACHB-1375</name>
    <dbReference type="NCBI Taxonomy" id="2949571"/>
    <lineage>
        <taxon>Bacteria</taxon>
        <taxon>Bacillati</taxon>
        <taxon>Cyanobacteriota</taxon>
        <taxon>Cyanophyceae</taxon>
        <taxon>Oscillatoriophycideae</taxon>
        <taxon>Aerosakkonematales</taxon>
        <taxon>Aerosakkonemataceae</taxon>
        <taxon>Aerosakkonema</taxon>
    </lineage>
</organism>
<reference evidence="2" key="1">
    <citation type="journal article" date="2015" name="ISME J.">
        <title>Draft Genome Sequence of Streptomyces incarnatus NRRL8089, which Produces the Nucleoside Antibiotic Sinefungin.</title>
        <authorList>
            <person name="Oshima K."/>
            <person name="Hattori M."/>
            <person name="Shimizu H."/>
            <person name="Fukuda K."/>
            <person name="Nemoto M."/>
            <person name="Inagaki K."/>
            <person name="Tamura T."/>
        </authorList>
    </citation>
    <scope>NUCLEOTIDE SEQUENCE</scope>
    <source>
        <strain evidence="2">FACHB-1375</strain>
    </source>
</reference>
<name>A0A926VB44_9CYAN</name>
<reference evidence="2" key="2">
    <citation type="submission" date="2020-08" db="EMBL/GenBank/DDBJ databases">
        <authorList>
            <person name="Chen M."/>
            <person name="Teng W."/>
            <person name="Zhao L."/>
            <person name="Hu C."/>
            <person name="Zhou Y."/>
            <person name="Han B."/>
            <person name="Song L."/>
            <person name="Shu W."/>
        </authorList>
    </citation>
    <scope>NUCLEOTIDE SEQUENCE</scope>
    <source>
        <strain evidence="2">FACHB-1375</strain>
    </source>
</reference>
<keyword evidence="3" id="KW-1185">Reference proteome</keyword>
<evidence type="ECO:0000313" key="2">
    <source>
        <dbReference type="EMBL" id="MBD2180616.1"/>
    </source>
</evidence>
<dbReference type="AlphaFoldDB" id="A0A926VB44"/>
<evidence type="ECO:0000313" key="3">
    <source>
        <dbReference type="Proteomes" id="UP000641646"/>
    </source>
</evidence>
<dbReference type="EMBL" id="JACJPW010000010">
    <property type="protein sequence ID" value="MBD2180616.1"/>
    <property type="molecule type" value="Genomic_DNA"/>
</dbReference>